<keyword evidence="3" id="KW-0238">DNA-binding</keyword>
<dbReference type="PANTHER" id="PTHR30537">
    <property type="entry name" value="HTH-TYPE TRANSCRIPTIONAL REGULATOR"/>
    <property type="match status" value="1"/>
</dbReference>
<evidence type="ECO:0000256" key="1">
    <source>
        <dbReference type="ARBA" id="ARBA00009437"/>
    </source>
</evidence>
<dbReference type="GO" id="GO:0043565">
    <property type="term" value="F:sequence-specific DNA binding"/>
    <property type="evidence" value="ECO:0007669"/>
    <property type="project" value="TreeGrafter"/>
</dbReference>
<dbReference type="Pfam" id="PF03466">
    <property type="entry name" value="LysR_substrate"/>
    <property type="match status" value="1"/>
</dbReference>
<dbReference type="FunFam" id="1.10.10.10:FF:000001">
    <property type="entry name" value="LysR family transcriptional regulator"/>
    <property type="match status" value="1"/>
</dbReference>
<accession>A0A289GAR0</accession>
<dbReference type="GO" id="GO:0006351">
    <property type="term" value="P:DNA-templated transcription"/>
    <property type="evidence" value="ECO:0007669"/>
    <property type="project" value="TreeGrafter"/>
</dbReference>
<dbReference type="SUPFAM" id="SSF46785">
    <property type="entry name" value="Winged helix' DNA-binding domain"/>
    <property type="match status" value="1"/>
</dbReference>
<dbReference type="GO" id="GO:0003700">
    <property type="term" value="F:DNA-binding transcription factor activity"/>
    <property type="evidence" value="ECO:0007669"/>
    <property type="project" value="InterPro"/>
</dbReference>
<dbReference type="InterPro" id="IPR036388">
    <property type="entry name" value="WH-like_DNA-bd_sf"/>
</dbReference>
<dbReference type="Gene3D" id="1.10.10.10">
    <property type="entry name" value="Winged helix-like DNA-binding domain superfamily/Winged helix DNA-binding domain"/>
    <property type="match status" value="1"/>
</dbReference>
<evidence type="ECO:0000313" key="5">
    <source>
        <dbReference type="EMBL" id="AZS25812.1"/>
    </source>
</evidence>
<evidence type="ECO:0000256" key="3">
    <source>
        <dbReference type="ARBA" id="ARBA00023125"/>
    </source>
</evidence>
<dbReference type="PROSITE" id="PS50931">
    <property type="entry name" value="HTH_LYSR"/>
    <property type="match status" value="1"/>
</dbReference>
<dbReference type="RefSeq" id="WP_069212077.1">
    <property type="nucleotide sequence ID" value="NZ_CP023054.1"/>
</dbReference>
<evidence type="ECO:0000256" key="2">
    <source>
        <dbReference type="ARBA" id="ARBA00023015"/>
    </source>
</evidence>
<keyword evidence="4" id="KW-0804">Transcription</keyword>
<proteinExistence type="inferred from homology"/>
<dbReference type="Pfam" id="PF00126">
    <property type="entry name" value="HTH_1"/>
    <property type="match status" value="1"/>
</dbReference>
<reference evidence="5 6" key="1">
    <citation type="submission" date="2018-12" db="EMBL/GenBank/DDBJ databases">
        <title>Characterization and Draft Genome of Vibrio anguillarum J360 Marine Pathogen Isolated from an Outbreak in Lumpfish (Cyclopterus lumpus).</title>
        <authorList>
            <person name="Vasquez J.I."/>
            <person name="Cao T."/>
            <person name="Chakraborty S."/>
            <person name="Gnanagobal H."/>
            <person name="Wescot J."/>
            <person name="Boyce D."/>
            <person name="Santander J."/>
        </authorList>
    </citation>
    <scope>NUCLEOTIDE SEQUENCE [LARGE SCALE GENOMIC DNA]</scope>
    <source>
        <strain evidence="5 6">J360</strain>
    </source>
</reference>
<protein>
    <submittedName>
        <fullName evidence="5">LysR family transcriptional regulator</fullName>
    </submittedName>
</protein>
<dbReference type="CDD" id="cd08422">
    <property type="entry name" value="PBP2_CrgA_like"/>
    <property type="match status" value="1"/>
</dbReference>
<dbReference type="InterPro" id="IPR058163">
    <property type="entry name" value="LysR-type_TF_proteobact-type"/>
</dbReference>
<evidence type="ECO:0000256" key="4">
    <source>
        <dbReference type="ARBA" id="ARBA00023163"/>
    </source>
</evidence>
<dbReference type="InterPro" id="IPR000847">
    <property type="entry name" value="LysR_HTH_N"/>
</dbReference>
<keyword evidence="2" id="KW-0805">Transcription regulation</keyword>
<dbReference type="SUPFAM" id="SSF53850">
    <property type="entry name" value="Periplasmic binding protein-like II"/>
    <property type="match status" value="1"/>
</dbReference>
<dbReference type="Proteomes" id="UP000256923">
    <property type="component" value="Chromosome 1"/>
</dbReference>
<dbReference type="InterPro" id="IPR036390">
    <property type="entry name" value="WH_DNA-bd_sf"/>
</dbReference>
<dbReference type="PANTHER" id="PTHR30537:SF68">
    <property type="entry name" value="TRANSCRIPTIONAL REGULATOR-RELATED"/>
    <property type="match status" value="1"/>
</dbReference>
<comment type="similarity">
    <text evidence="1">Belongs to the LysR transcriptional regulatory family.</text>
</comment>
<sequence>MKLEDIKLFHLIVDAGNLTKASELLDLPKSNLSRRIKNLEIELKVSLFHRHQRAITLSENGRLFYQRTQPLLADFDSVIEDMTHDSLELNGHLRLQLLPLPGVDVFEKSVFKFMEKHPKVHIEIIINADDRNLIKDNIDIAIRIGKQLENSSLIARPLKTITMGYYASPNYLEKYGHPHTEDELKQHNFIIQRMPDGKLARQFPLSNGQTFQAKGKLVVNDIALITSACIKHQGIIYHPNHLAKPEVEKGKLVHLLTKTDSIKYTGWLVYPNRSSLSRAAKALIEFIYKEVEPLVIE</sequence>
<organism evidence="5 6">
    <name type="scientific">Vibrio anguillarum</name>
    <name type="common">Listonella anguillarum</name>
    <dbReference type="NCBI Taxonomy" id="55601"/>
    <lineage>
        <taxon>Bacteria</taxon>
        <taxon>Pseudomonadati</taxon>
        <taxon>Pseudomonadota</taxon>
        <taxon>Gammaproteobacteria</taxon>
        <taxon>Vibrionales</taxon>
        <taxon>Vibrionaceae</taxon>
        <taxon>Vibrio</taxon>
    </lineage>
</organism>
<dbReference type="AlphaFoldDB" id="A0A289GAR0"/>
<dbReference type="InterPro" id="IPR005119">
    <property type="entry name" value="LysR_subst-bd"/>
</dbReference>
<evidence type="ECO:0000313" key="6">
    <source>
        <dbReference type="Proteomes" id="UP000256923"/>
    </source>
</evidence>
<gene>
    <name evidence="5" type="ORF">DYL72_12820</name>
</gene>
<name>A0A289GAR0_VIBAN</name>
<dbReference type="EMBL" id="CP034672">
    <property type="protein sequence ID" value="AZS25812.1"/>
    <property type="molecule type" value="Genomic_DNA"/>
</dbReference>
<dbReference type="Gene3D" id="3.40.190.290">
    <property type="match status" value="1"/>
</dbReference>